<dbReference type="SUPFAM" id="SSF88723">
    <property type="entry name" value="PIN domain-like"/>
    <property type="match status" value="1"/>
</dbReference>
<proteinExistence type="predicted"/>
<dbReference type="CDD" id="cd09854">
    <property type="entry name" value="PIN_VapC-like"/>
    <property type="match status" value="1"/>
</dbReference>
<dbReference type="SMART" id="SM00670">
    <property type="entry name" value="PINc"/>
    <property type="match status" value="1"/>
</dbReference>
<protein>
    <submittedName>
        <fullName evidence="2">Type II toxin-antitoxin system VapC family toxin</fullName>
    </submittedName>
</protein>
<dbReference type="PANTHER" id="PTHR42188">
    <property type="entry name" value="23S RRNA-SPECIFIC ENDONUCLEASE VAPC20"/>
    <property type="match status" value="1"/>
</dbReference>
<reference evidence="2" key="1">
    <citation type="submission" date="2019-04" db="EMBL/GenBank/DDBJ databases">
        <title>Evolution of Biomass-Degrading Anaerobic Consortia Revealed by Metagenomics.</title>
        <authorList>
            <person name="Peng X."/>
        </authorList>
    </citation>
    <scope>NUCLEOTIDE SEQUENCE</scope>
    <source>
        <strain evidence="2">SIG14</strain>
    </source>
</reference>
<dbReference type="Gene3D" id="3.40.50.1010">
    <property type="entry name" value="5'-nuclease"/>
    <property type="match status" value="1"/>
</dbReference>
<dbReference type="GO" id="GO:0004521">
    <property type="term" value="F:RNA endonuclease activity"/>
    <property type="evidence" value="ECO:0007669"/>
    <property type="project" value="InterPro"/>
</dbReference>
<organism evidence="2 3">
    <name type="scientific">Methanobrevibacter olleyae</name>
    <dbReference type="NCBI Taxonomy" id="294671"/>
    <lineage>
        <taxon>Archaea</taxon>
        <taxon>Methanobacteriati</taxon>
        <taxon>Methanobacteriota</taxon>
        <taxon>Methanomada group</taxon>
        <taxon>Methanobacteria</taxon>
        <taxon>Methanobacteriales</taxon>
        <taxon>Methanobacteriaceae</taxon>
        <taxon>Methanobrevibacter</taxon>
    </lineage>
</organism>
<dbReference type="Pfam" id="PF01850">
    <property type="entry name" value="PIN"/>
    <property type="match status" value="1"/>
</dbReference>
<dbReference type="InterPro" id="IPR002716">
    <property type="entry name" value="PIN_dom"/>
</dbReference>
<name>A0A8T3VPC4_METOL</name>
<comment type="caution">
    <text evidence="2">The sequence shown here is derived from an EMBL/GenBank/DDBJ whole genome shotgun (WGS) entry which is preliminary data.</text>
</comment>
<dbReference type="AlphaFoldDB" id="A0A8T3VPC4"/>
<dbReference type="InterPro" id="IPR029060">
    <property type="entry name" value="PIN-like_dom_sf"/>
</dbReference>
<feature type="domain" description="PIN" evidence="1">
    <location>
        <begin position="1"/>
        <end position="130"/>
    </location>
</feature>
<dbReference type="PANTHER" id="PTHR42188:SF1">
    <property type="entry name" value="23S RRNA-SPECIFIC ENDONUCLEASE VAPC20"/>
    <property type="match status" value="1"/>
</dbReference>
<dbReference type="Proteomes" id="UP000732619">
    <property type="component" value="Unassembled WGS sequence"/>
</dbReference>
<accession>A0A8T3VPC4</accession>
<evidence type="ECO:0000313" key="3">
    <source>
        <dbReference type="Proteomes" id="UP000732619"/>
    </source>
</evidence>
<dbReference type="InterPro" id="IPR039018">
    <property type="entry name" value="VapC20-like"/>
</dbReference>
<sequence>MKILFDTNFIVAYILKSDETHERAILLEDNENIFDNELFITNHIVDEVVTIIGQKSNPEGALKSYRFLKDNFTIINEYDCFDFNDRVMARYNKMNDDNSQKLGFTDASIIEIAKLFELDGIVTFDKEFRSNDEVDIIS</sequence>
<dbReference type="GO" id="GO:0016075">
    <property type="term" value="P:rRNA catabolic process"/>
    <property type="evidence" value="ECO:0007669"/>
    <property type="project" value="TreeGrafter"/>
</dbReference>
<evidence type="ECO:0000259" key="1">
    <source>
        <dbReference type="SMART" id="SM00670"/>
    </source>
</evidence>
<gene>
    <name evidence="2" type="ORF">E7Z75_01425</name>
</gene>
<evidence type="ECO:0000313" key="2">
    <source>
        <dbReference type="EMBL" id="MBE6511800.1"/>
    </source>
</evidence>
<dbReference type="EMBL" id="SUTG01000003">
    <property type="protein sequence ID" value="MBE6511800.1"/>
    <property type="molecule type" value="Genomic_DNA"/>
</dbReference>